<dbReference type="GO" id="GO:0003964">
    <property type="term" value="F:RNA-directed DNA polymerase activity"/>
    <property type="evidence" value="ECO:0007669"/>
    <property type="project" value="UniProtKB-KW"/>
</dbReference>
<comment type="caution">
    <text evidence="2">The sequence shown here is derived from an EMBL/GenBank/DDBJ whole genome shotgun (WGS) entry which is preliminary data.</text>
</comment>
<dbReference type="Proteomes" id="UP000245207">
    <property type="component" value="Unassembled WGS sequence"/>
</dbReference>
<evidence type="ECO:0000259" key="1">
    <source>
        <dbReference type="Pfam" id="PF13966"/>
    </source>
</evidence>
<organism evidence="2 3">
    <name type="scientific">Artemisia annua</name>
    <name type="common">Sweet wormwood</name>
    <dbReference type="NCBI Taxonomy" id="35608"/>
    <lineage>
        <taxon>Eukaryota</taxon>
        <taxon>Viridiplantae</taxon>
        <taxon>Streptophyta</taxon>
        <taxon>Embryophyta</taxon>
        <taxon>Tracheophyta</taxon>
        <taxon>Spermatophyta</taxon>
        <taxon>Magnoliopsida</taxon>
        <taxon>eudicotyledons</taxon>
        <taxon>Gunneridae</taxon>
        <taxon>Pentapetalae</taxon>
        <taxon>asterids</taxon>
        <taxon>campanulids</taxon>
        <taxon>Asterales</taxon>
        <taxon>Asteraceae</taxon>
        <taxon>Asteroideae</taxon>
        <taxon>Anthemideae</taxon>
        <taxon>Artemisiinae</taxon>
        <taxon>Artemisia</taxon>
    </lineage>
</organism>
<dbReference type="STRING" id="35608.A0A2U1MNP9"/>
<evidence type="ECO:0000313" key="3">
    <source>
        <dbReference type="Proteomes" id="UP000245207"/>
    </source>
</evidence>
<evidence type="ECO:0000313" key="2">
    <source>
        <dbReference type="EMBL" id="PWA62869.1"/>
    </source>
</evidence>
<keyword evidence="2" id="KW-0808">Transferase</keyword>
<dbReference type="Pfam" id="PF13966">
    <property type="entry name" value="zf-RVT"/>
    <property type="match status" value="1"/>
</dbReference>
<proteinExistence type="predicted"/>
<dbReference type="AlphaFoldDB" id="A0A2U1MNP9"/>
<protein>
    <submittedName>
        <fullName evidence="2">RNA-directed DNA polymerase, eukaryota, Reverse transcriptase zinc-binding domain protein</fullName>
    </submittedName>
</protein>
<dbReference type="PANTHER" id="PTHR33116">
    <property type="entry name" value="REVERSE TRANSCRIPTASE ZINC-BINDING DOMAIN-CONTAINING PROTEIN-RELATED-RELATED"/>
    <property type="match status" value="1"/>
</dbReference>
<reference evidence="2 3" key="1">
    <citation type="journal article" date="2018" name="Mol. Plant">
        <title>The genome of Artemisia annua provides insight into the evolution of Asteraceae family and artemisinin biosynthesis.</title>
        <authorList>
            <person name="Shen Q."/>
            <person name="Zhang L."/>
            <person name="Liao Z."/>
            <person name="Wang S."/>
            <person name="Yan T."/>
            <person name="Shi P."/>
            <person name="Liu M."/>
            <person name="Fu X."/>
            <person name="Pan Q."/>
            <person name="Wang Y."/>
            <person name="Lv Z."/>
            <person name="Lu X."/>
            <person name="Zhang F."/>
            <person name="Jiang W."/>
            <person name="Ma Y."/>
            <person name="Chen M."/>
            <person name="Hao X."/>
            <person name="Li L."/>
            <person name="Tang Y."/>
            <person name="Lv G."/>
            <person name="Zhou Y."/>
            <person name="Sun X."/>
            <person name="Brodelius P.E."/>
            <person name="Rose J.K.C."/>
            <person name="Tang K."/>
        </authorList>
    </citation>
    <scope>NUCLEOTIDE SEQUENCE [LARGE SCALE GENOMIC DNA]</scope>
    <source>
        <strain evidence="3">cv. Huhao1</strain>
        <tissue evidence="2">Leaf</tissue>
    </source>
</reference>
<dbReference type="InterPro" id="IPR026960">
    <property type="entry name" value="RVT-Znf"/>
</dbReference>
<dbReference type="PANTHER" id="PTHR33116:SF78">
    <property type="entry name" value="OS12G0587133 PROTEIN"/>
    <property type="match status" value="1"/>
</dbReference>
<gene>
    <name evidence="2" type="ORF">CTI12_AA355910</name>
</gene>
<feature type="domain" description="Reverse transcriptase zinc-binding" evidence="1">
    <location>
        <begin position="24"/>
        <end position="109"/>
    </location>
</feature>
<name>A0A2U1MNP9_ARTAN</name>
<sequence length="211" mass="25082">MLLDFCFSDREDSWEWVDSVDGRFSVAMCKKLLRLNRDQGRNQNMQWESWVPNKVNLLVWRAEFARIPTRDALVQRRIPIPTMSCPLCEVDDENLKHLFIGCGFAYGVWSFICKWCKVDPFCAFDFKDLLLLCDNIGGNKWRKKIMRGIVMVTIWVLWKTRNAKVFQQKTSRVGEVVAEVKSFSFLWIKNRSKFKNVEWKDWSDFPLYICN</sequence>
<dbReference type="OrthoDB" id="696485at2759"/>
<accession>A0A2U1MNP9</accession>
<keyword evidence="2" id="KW-0548">Nucleotidyltransferase</keyword>
<dbReference type="EMBL" id="PKPP01004766">
    <property type="protein sequence ID" value="PWA62869.1"/>
    <property type="molecule type" value="Genomic_DNA"/>
</dbReference>
<keyword evidence="3" id="KW-1185">Reference proteome</keyword>
<keyword evidence="2" id="KW-0695">RNA-directed DNA polymerase</keyword>